<proteinExistence type="inferred from homology"/>
<evidence type="ECO:0000256" key="8">
    <source>
        <dbReference type="ARBA" id="ARBA00045912"/>
    </source>
</evidence>
<feature type="transmembrane region" description="Helical" evidence="9">
    <location>
        <begin position="75"/>
        <end position="98"/>
    </location>
</feature>
<comment type="function">
    <text evidence="8 9">Intramembrane glycolipid transporter that operates in the biosynthetic pathway of dolichol-linked oligosaccharides, the glycan precursors employed in protein asparagine (N)-glycosylation. The sequential addition of sugars to dolichol pyrophosphate produces dolichol-linked oligosaccharides containing fourteen sugars, including two GlcNAcs, nine mannoses and three glucoses. Once assembled, the oligosaccharide is transferred from the lipid to nascent proteins by oligosaccharyltransferases. The assembly of dolichol-linked oligosaccharides begins on the cytosolic side of the endoplasmic reticulum membrane and finishes in its lumen. RFT1 could mediate the translocation of the cytosolically oriented intermediate DolPP-GlcNAc2Man5, produced by ALG11, into the ER lumen where dolichol-linked oligosaccharides assembly continues. However, the intramembrane lipid transporter activity could not be confirmed in vitro.</text>
</comment>
<dbReference type="GO" id="GO:0034203">
    <property type="term" value="P:glycolipid translocation"/>
    <property type="evidence" value="ECO:0007669"/>
    <property type="project" value="TreeGrafter"/>
</dbReference>
<evidence type="ECO:0000256" key="3">
    <source>
        <dbReference type="ARBA" id="ARBA00010288"/>
    </source>
</evidence>
<evidence type="ECO:0000256" key="1">
    <source>
        <dbReference type="ARBA" id="ARBA00004477"/>
    </source>
</evidence>
<organism evidence="10">
    <name type="scientific">Trypanosoma congolense (strain IL3000)</name>
    <dbReference type="NCBI Taxonomy" id="1068625"/>
    <lineage>
        <taxon>Eukaryota</taxon>
        <taxon>Discoba</taxon>
        <taxon>Euglenozoa</taxon>
        <taxon>Kinetoplastea</taxon>
        <taxon>Metakinetoplastina</taxon>
        <taxon>Trypanosomatida</taxon>
        <taxon>Trypanosomatidae</taxon>
        <taxon>Trypanosoma</taxon>
        <taxon>Nannomonas</taxon>
    </lineage>
</organism>
<protein>
    <recommendedName>
        <fullName evidence="9">Protein RFT1 homolog</fullName>
    </recommendedName>
</protein>
<keyword evidence="7 9" id="KW-0472">Membrane</keyword>
<feature type="transmembrane region" description="Helical" evidence="9">
    <location>
        <begin position="362"/>
        <end position="386"/>
    </location>
</feature>
<comment type="pathway">
    <text evidence="2">Protein modification; protein glycosylation.</text>
</comment>
<comment type="caution">
    <text evidence="9">Lacks conserved residue(s) required for the propagation of feature annotation.</text>
</comment>
<sequence length="578" mass="63212">MDFKRQLASALVFNVALKMVTFLLTAAVTRQLAPNENGINFSFQLYFNTVLFLARESVRSVNARNSLRGKAGSGVAALNVMNCAVLSIPIGVAVMAVLEVLPFCRVTVLPSLTTLAGGDSGAVGLPEMVQVLSVLVVLSVEPCIALVQSLDDVRAVVASEFWALFARLVTSISFVWLSGGLGGETWTARLCFSFANLSDSVATVVYFFCLWNIDSAAVSGDGNLNKKEDIDSTPVSLYQVRVDAARALRVGTPSRGSVVQLNPYYECVPWLFLSCRATYIITLQELQLLLQFFRESCLRLLLAEGEHFALAAMGSTTAVGQYSVVTNLGSLVPRIVFRVWETACFTKWSRDVADGRISDASFLLFLMLRVALYFGALVLLLGPPLAKLILLRLLTRRWATPETVNALQLYCYQLPLMGWYGLLDAFVRATASTRTLQIIQRILVTQAAMYVVFCFVVLRLNLVGDPVAGLIAANGLSTALRCVTSIWILIASPDSVRQRGKQGLELRQFASLFDRRIAAAWFLLFGCTRVLPWFLGLTASGVFCIALVFPLFVSSVLVWDPEISAMGRELLVRSGLAS</sequence>
<dbReference type="PANTHER" id="PTHR13117:SF5">
    <property type="entry name" value="PROTEIN RFT1 HOMOLOG"/>
    <property type="match status" value="1"/>
</dbReference>
<keyword evidence="6 9" id="KW-1133">Transmembrane helix</keyword>
<dbReference type="Pfam" id="PF04506">
    <property type="entry name" value="Rft-1"/>
    <property type="match status" value="1"/>
</dbReference>
<evidence type="ECO:0000256" key="5">
    <source>
        <dbReference type="ARBA" id="ARBA00022824"/>
    </source>
</evidence>
<keyword evidence="4 9" id="KW-0812">Transmembrane</keyword>
<feature type="transmembrane region" description="Helical" evidence="9">
    <location>
        <begin position="537"/>
        <end position="559"/>
    </location>
</feature>
<keyword evidence="5" id="KW-0256">Endoplasmic reticulum</keyword>
<feature type="transmembrane region" description="Helical" evidence="9">
    <location>
        <begin position="38"/>
        <end position="54"/>
    </location>
</feature>
<dbReference type="GO" id="GO:0005789">
    <property type="term" value="C:endoplasmic reticulum membrane"/>
    <property type="evidence" value="ECO:0007669"/>
    <property type="project" value="UniProtKB-SubCell"/>
</dbReference>
<dbReference type="VEuPathDB" id="TriTrypDB:TcIL3000.11.12280"/>
<accession>G0V263</accession>
<evidence type="ECO:0000256" key="7">
    <source>
        <dbReference type="ARBA" id="ARBA00023136"/>
    </source>
</evidence>
<dbReference type="EMBL" id="HE575324">
    <property type="protein sequence ID" value="CCC95735.1"/>
    <property type="molecule type" value="Genomic_DNA"/>
</dbReference>
<name>G0V263_TRYCI</name>
<evidence type="ECO:0000256" key="4">
    <source>
        <dbReference type="ARBA" id="ARBA00022692"/>
    </source>
</evidence>
<dbReference type="GO" id="GO:0006488">
    <property type="term" value="P:dolichol-linked oligosaccharide biosynthetic process"/>
    <property type="evidence" value="ECO:0007669"/>
    <property type="project" value="InterPro"/>
</dbReference>
<dbReference type="InterPro" id="IPR007594">
    <property type="entry name" value="RFT1"/>
</dbReference>
<feature type="transmembrane region" description="Helical" evidence="9">
    <location>
        <begin position="470"/>
        <end position="491"/>
    </location>
</feature>
<dbReference type="AlphaFoldDB" id="G0V263"/>
<comment type="subcellular location">
    <subcellularLocation>
        <location evidence="1 9">Endoplasmic reticulum membrane</location>
        <topology evidence="1 9">Multi-pass membrane protein</topology>
    </subcellularLocation>
</comment>
<evidence type="ECO:0000313" key="10">
    <source>
        <dbReference type="EMBL" id="CCC95735.1"/>
    </source>
</evidence>
<evidence type="ECO:0000256" key="9">
    <source>
        <dbReference type="RuleBase" id="RU365067"/>
    </source>
</evidence>
<comment type="similarity">
    <text evidence="3 9">Belongs to the RFT1 family.</text>
</comment>
<dbReference type="PANTHER" id="PTHR13117">
    <property type="entry name" value="ENDOPLASMIC RETICULUM MULTISPAN TRANSMEMBRANE PROTEIN-RELATED"/>
    <property type="match status" value="1"/>
</dbReference>
<feature type="transmembrane region" description="Helical" evidence="9">
    <location>
        <begin position="7"/>
        <end position="26"/>
    </location>
</feature>
<feature type="transmembrane region" description="Helical" evidence="9">
    <location>
        <begin position="438"/>
        <end position="458"/>
    </location>
</feature>
<evidence type="ECO:0000256" key="2">
    <source>
        <dbReference type="ARBA" id="ARBA00004922"/>
    </source>
</evidence>
<evidence type="ECO:0000256" key="6">
    <source>
        <dbReference type="ARBA" id="ARBA00022989"/>
    </source>
</evidence>
<gene>
    <name evidence="10" type="ORF">TCIL3000_11_12280</name>
</gene>
<reference evidence="10" key="1">
    <citation type="journal article" date="2012" name="Proc. Natl. Acad. Sci. U.S.A.">
        <title>Antigenic diversity is generated by distinct evolutionary mechanisms in African trypanosome species.</title>
        <authorList>
            <person name="Jackson A.P."/>
            <person name="Berry A."/>
            <person name="Aslett M."/>
            <person name="Allison H.C."/>
            <person name="Burton P."/>
            <person name="Vavrova-Anderson J."/>
            <person name="Brown R."/>
            <person name="Browne H."/>
            <person name="Corton N."/>
            <person name="Hauser H."/>
            <person name="Gamble J."/>
            <person name="Gilderthorp R."/>
            <person name="Marcello L."/>
            <person name="McQuillan J."/>
            <person name="Otto T.D."/>
            <person name="Quail M.A."/>
            <person name="Sanders M.J."/>
            <person name="van Tonder A."/>
            <person name="Ginger M.L."/>
            <person name="Field M.C."/>
            <person name="Barry J.D."/>
            <person name="Hertz-Fowler C."/>
            <person name="Berriman M."/>
        </authorList>
    </citation>
    <scope>NUCLEOTIDE SEQUENCE</scope>
    <source>
        <strain evidence="10">IL3000</strain>
    </source>
</reference>